<dbReference type="InterPro" id="IPR036038">
    <property type="entry name" value="Aminotransferase-like"/>
</dbReference>
<accession>A0A9X2J553</accession>
<protein>
    <submittedName>
        <fullName evidence="1">Aminotransferase class IV</fullName>
    </submittedName>
</protein>
<dbReference type="SUPFAM" id="SSF56752">
    <property type="entry name" value="D-aminoacid aminotransferase-like PLP-dependent enzymes"/>
    <property type="match status" value="1"/>
</dbReference>
<dbReference type="InterPro" id="IPR043132">
    <property type="entry name" value="BCAT-like_C"/>
</dbReference>
<organism evidence="1 2">
    <name type="scientific">Microbulbifer okhotskensis</name>
    <dbReference type="NCBI Taxonomy" id="2926617"/>
    <lineage>
        <taxon>Bacteria</taxon>
        <taxon>Pseudomonadati</taxon>
        <taxon>Pseudomonadota</taxon>
        <taxon>Gammaproteobacteria</taxon>
        <taxon>Cellvibrionales</taxon>
        <taxon>Microbulbiferaceae</taxon>
        <taxon>Microbulbifer</taxon>
    </lineage>
</organism>
<dbReference type="InterPro" id="IPR001544">
    <property type="entry name" value="Aminotrans_IV"/>
</dbReference>
<dbReference type="Gene3D" id="3.20.10.10">
    <property type="entry name" value="D-amino Acid Aminotransferase, subunit A, domain 2"/>
    <property type="match status" value="1"/>
</dbReference>
<keyword evidence="1" id="KW-0032">Aminotransferase</keyword>
<dbReference type="GO" id="GO:0008483">
    <property type="term" value="F:transaminase activity"/>
    <property type="evidence" value="ECO:0007669"/>
    <property type="project" value="UniProtKB-KW"/>
</dbReference>
<keyword evidence="2" id="KW-1185">Reference proteome</keyword>
<dbReference type="RefSeq" id="WP_252465450.1">
    <property type="nucleotide sequence ID" value="NZ_JALBWM010000018.1"/>
</dbReference>
<reference evidence="1" key="1">
    <citation type="journal article" date="2022" name="Arch. Microbiol.">
        <title>Microbulbifer okhotskensis sp. nov., isolated from a deep bottom sediment of the Okhotsk Sea.</title>
        <authorList>
            <person name="Romanenko L."/>
            <person name="Kurilenko V."/>
            <person name="Otstavnykh N."/>
            <person name="Velansky P."/>
            <person name="Isaeva M."/>
            <person name="Mikhailov V."/>
        </authorList>
    </citation>
    <scope>NUCLEOTIDE SEQUENCE</scope>
    <source>
        <strain evidence="1">OS29</strain>
    </source>
</reference>
<dbReference type="Pfam" id="PF01063">
    <property type="entry name" value="Aminotran_4"/>
    <property type="match status" value="1"/>
</dbReference>
<evidence type="ECO:0000313" key="2">
    <source>
        <dbReference type="Proteomes" id="UP001139028"/>
    </source>
</evidence>
<proteinExistence type="predicted"/>
<dbReference type="AlphaFoldDB" id="A0A9X2J553"/>
<comment type="caution">
    <text evidence="1">The sequence shown here is derived from an EMBL/GenBank/DDBJ whole genome shotgun (WGS) entry which is preliminary data.</text>
</comment>
<gene>
    <name evidence="1" type="ORF">MO867_06500</name>
</gene>
<keyword evidence="1" id="KW-0808">Transferase</keyword>
<dbReference type="Proteomes" id="UP001139028">
    <property type="component" value="Unassembled WGS sequence"/>
</dbReference>
<sequence>MHQLPQSYLRGRTVDQLPLDADYVDGILETVRCHNGSLPLWPLHRARLQRAGVLGGAYLAEIEQATLMSAAACPWAGAIARLRIGSIEGKACWDLAFRPLEMTREEQVGTRLFPCSTTLSVNGNLNLGCKTLARNRYNAAKAELPDRQCLDGLMLDSAGRVVESLRCNILARFGKEWVTPNLQRCGVRGVMREWLFSHTFWQVRDMDIAALCRADELALCNSVRGVLPVVEIVGYKTWSVGPETQRLQKLIVEKLW</sequence>
<evidence type="ECO:0000313" key="1">
    <source>
        <dbReference type="EMBL" id="MCO1333989.1"/>
    </source>
</evidence>
<dbReference type="EMBL" id="JALBWM010000018">
    <property type="protein sequence ID" value="MCO1333989.1"/>
    <property type="molecule type" value="Genomic_DNA"/>
</dbReference>
<name>A0A9X2J553_9GAMM</name>